<feature type="transmembrane region" description="Helical" evidence="2">
    <location>
        <begin position="6"/>
        <end position="25"/>
    </location>
</feature>
<dbReference type="GO" id="GO:0106300">
    <property type="term" value="P:protein-DNA covalent cross-linking repair"/>
    <property type="evidence" value="ECO:0007669"/>
    <property type="project" value="TreeGrafter"/>
</dbReference>
<proteinExistence type="predicted"/>
<dbReference type="GO" id="GO:0005657">
    <property type="term" value="C:replication fork"/>
    <property type="evidence" value="ECO:0007669"/>
    <property type="project" value="TreeGrafter"/>
</dbReference>
<organism evidence="3 4">
    <name type="scientific">Calicophoron daubneyi</name>
    <name type="common">Rumen fluke</name>
    <name type="synonym">Paramphistomum daubneyi</name>
    <dbReference type="NCBI Taxonomy" id="300641"/>
    <lineage>
        <taxon>Eukaryota</taxon>
        <taxon>Metazoa</taxon>
        <taxon>Spiralia</taxon>
        <taxon>Lophotrochozoa</taxon>
        <taxon>Platyhelminthes</taxon>
        <taxon>Trematoda</taxon>
        <taxon>Digenea</taxon>
        <taxon>Plagiorchiida</taxon>
        <taxon>Pronocephalata</taxon>
        <taxon>Paramphistomoidea</taxon>
        <taxon>Paramphistomidae</taxon>
        <taxon>Calicophoron</taxon>
    </lineage>
</organism>
<evidence type="ECO:0000313" key="3">
    <source>
        <dbReference type="EMBL" id="CAL5140860.1"/>
    </source>
</evidence>
<reference evidence="3" key="1">
    <citation type="submission" date="2024-06" db="EMBL/GenBank/DDBJ databases">
        <authorList>
            <person name="Liu X."/>
            <person name="Lenzi L."/>
            <person name="Haldenby T S."/>
            <person name="Uol C."/>
        </authorList>
    </citation>
    <scope>NUCLEOTIDE SEQUENCE</scope>
</reference>
<protein>
    <recommendedName>
        <fullName evidence="5">Testis-expressed sequence 264 protein</fullName>
    </recommendedName>
</protein>
<gene>
    <name evidence="3" type="ORF">CDAUBV1_LOCUS16165</name>
</gene>
<dbReference type="GO" id="GO:0005634">
    <property type="term" value="C:nucleus"/>
    <property type="evidence" value="ECO:0007669"/>
    <property type="project" value="TreeGrafter"/>
</dbReference>
<dbReference type="Proteomes" id="UP001497525">
    <property type="component" value="Unassembled WGS sequence"/>
</dbReference>
<comment type="caution">
    <text evidence="3">The sequence shown here is derived from an EMBL/GenBank/DDBJ whole genome shotgun (WGS) entry which is preliminary data.</text>
</comment>
<evidence type="ECO:0000256" key="1">
    <source>
        <dbReference type="SAM" id="MobiDB-lite"/>
    </source>
</evidence>
<evidence type="ECO:0008006" key="5">
    <source>
        <dbReference type="Google" id="ProtNLM"/>
    </source>
</evidence>
<dbReference type="EMBL" id="CAXLJL010000800">
    <property type="protein sequence ID" value="CAL5140860.1"/>
    <property type="molecule type" value="Genomic_DNA"/>
</dbReference>
<keyword evidence="2" id="KW-0472">Membrane</keyword>
<dbReference type="GO" id="GO:0061709">
    <property type="term" value="P:reticulophagy"/>
    <property type="evidence" value="ECO:0007669"/>
    <property type="project" value="TreeGrafter"/>
</dbReference>
<evidence type="ECO:0000256" key="2">
    <source>
        <dbReference type="SAM" id="Phobius"/>
    </source>
</evidence>
<sequence>MAAVVWGIFALVFLLILTVLLFLYLSGMFSGLKVSAKVPGVLADKVVYAYKVHDGPFAEAGYLFTEAYSIYPDCVQCGINYVKEGKSDDASTHSVVGAFVCSTECANLFLKAGFKLTQLPPVTDALCISFPHNSVLSIPIGAGRCYSHLREYLEERHLQANTFLELYDGEYIHFIALLKDSDKFGLPLPEYTLPVVAETSNDQAAENNDVKVPAEPNSGDSEDSDASDTFEMLVPEDSS</sequence>
<dbReference type="GO" id="GO:0000421">
    <property type="term" value="C:autophagosome membrane"/>
    <property type="evidence" value="ECO:0007669"/>
    <property type="project" value="TreeGrafter"/>
</dbReference>
<evidence type="ECO:0000313" key="4">
    <source>
        <dbReference type="Proteomes" id="UP001497525"/>
    </source>
</evidence>
<dbReference type="GO" id="GO:0005789">
    <property type="term" value="C:endoplasmic reticulum membrane"/>
    <property type="evidence" value="ECO:0007669"/>
    <property type="project" value="TreeGrafter"/>
</dbReference>
<keyword evidence="2" id="KW-1133">Transmembrane helix</keyword>
<feature type="region of interest" description="Disordered" evidence="1">
    <location>
        <begin position="199"/>
        <end position="239"/>
    </location>
</feature>
<name>A0AAV2TUP2_CALDB</name>
<dbReference type="PANTHER" id="PTHR15949">
    <property type="entry name" value="TESTIS-EXPRESSED PROTEIN 264"/>
    <property type="match status" value="1"/>
</dbReference>
<accession>A0AAV2TUP2</accession>
<keyword evidence="2" id="KW-0812">Transmembrane</keyword>
<dbReference type="AlphaFoldDB" id="A0AAV2TUP2"/>
<dbReference type="PANTHER" id="PTHR15949:SF3">
    <property type="entry name" value="TESTIS-EXPRESSED PROTEIN 264"/>
    <property type="match status" value="1"/>
</dbReference>